<proteinExistence type="predicted"/>
<keyword evidence="2" id="KW-1185">Reference proteome</keyword>
<dbReference type="Proteomes" id="UP000291117">
    <property type="component" value="Unassembled WGS sequence"/>
</dbReference>
<name>A0A4R0NG08_9SPHI</name>
<comment type="caution">
    <text evidence="1">The sequence shown here is derived from an EMBL/GenBank/DDBJ whole genome shotgun (WGS) entry which is preliminary data.</text>
</comment>
<gene>
    <name evidence="1" type="ORF">EZ444_01830</name>
</gene>
<evidence type="ECO:0000313" key="2">
    <source>
        <dbReference type="Proteomes" id="UP000291117"/>
    </source>
</evidence>
<protein>
    <submittedName>
        <fullName evidence="1">Uncharacterized protein</fullName>
    </submittedName>
</protein>
<reference evidence="1 2" key="1">
    <citation type="submission" date="2019-02" db="EMBL/GenBank/DDBJ databases">
        <title>Pedobacter sp. RP-3-8 sp. nov., isolated from Arctic soil.</title>
        <authorList>
            <person name="Dahal R.H."/>
        </authorList>
    </citation>
    <scope>NUCLEOTIDE SEQUENCE [LARGE SCALE GENOMIC DNA]</scope>
    <source>
        <strain evidence="1 2">RP-3-8</strain>
    </source>
</reference>
<dbReference type="EMBL" id="SJSM01000001">
    <property type="protein sequence ID" value="TCC99441.1"/>
    <property type="molecule type" value="Genomic_DNA"/>
</dbReference>
<accession>A0A4R0NG08</accession>
<dbReference type="RefSeq" id="WP_131606650.1">
    <property type="nucleotide sequence ID" value="NZ_SJSM01000001.1"/>
</dbReference>
<dbReference type="OrthoDB" id="711499at2"/>
<dbReference type="AlphaFoldDB" id="A0A4R0NG08"/>
<organism evidence="1 2">
    <name type="scientific">Pedobacter hiemivivus</name>
    <dbReference type="NCBI Taxonomy" id="2530454"/>
    <lineage>
        <taxon>Bacteria</taxon>
        <taxon>Pseudomonadati</taxon>
        <taxon>Bacteroidota</taxon>
        <taxon>Sphingobacteriia</taxon>
        <taxon>Sphingobacteriales</taxon>
        <taxon>Sphingobacteriaceae</taxon>
        <taxon>Pedobacter</taxon>
    </lineage>
</organism>
<evidence type="ECO:0000313" key="1">
    <source>
        <dbReference type="EMBL" id="TCC99441.1"/>
    </source>
</evidence>
<sequence length="66" mass="7832">MQRLCIYPKEAASLLKVGERQAQRIFKSIRKEVNKKKRQFITVKEFSEYKGIDELDVLNALNKLYN</sequence>